<gene>
    <name evidence="17" type="ORF">DC3_48140</name>
</gene>
<evidence type="ECO:0000313" key="17">
    <source>
        <dbReference type="EMBL" id="GEM49179.1"/>
    </source>
</evidence>
<dbReference type="InterPro" id="IPR011604">
    <property type="entry name" value="PDDEXK-like_dom_sf"/>
</dbReference>
<dbReference type="GO" id="GO:0004527">
    <property type="term" value="F:exonuclease activity"/>
    <property type="evidence" value="ECO:0007669"/>
    <property type="project" value="UniProtKB-KW"/>
</dbReference>
<dbReference type="AlphaFoldDB" id="A0A511N8K3"/>
<comment type="catalytic activity">
    <reaction evidence="13">
        <text>ATP + H2O = ADP + phosphate + H(+)</text>
        <dbReference type="Rhea" id="RHEA:13065"/>
        <dbReference type="ChEBI" id="CHEBI:15377"/>
        <dbReference type="ChEBI" id="CHEBI:15378"/>
        <dbReference type="ChEBI" id="CHEBI:30616"/>
        <dbReference type="ChEBI" id="CHEBI:43474"/>
        <dbReference type="ChEBI" id="CHEBI:456216"/>
        <dbReference type="EC" id="5.6.2.4"/>
    </reaction>
</comment>
<keyword evidence="3" id="KW-0227">DNA damage</keyword>
<evidence type="ECO:0000256" key="9">
    <source>
        <dbReference type="ARBA" id="ARBA00023204"/>
    </source>
</evidence>
<protein>
    <recommendedName>
        <fullName evidence="12">DNA 3'-5' helicase</fullName>
        <ecNumber evidence="12">5.6.2.4</ecNumber>
    </recommendedName>
</protein>
<organism evidence="17 18">
    <name type="scientific">Deinococcus cellulosilyticus (strain DSM 18568 / NBRC 106333 / KACC 11606 / 5516J-15)</name>
    <dbReference type="NCBI Taxonomy" id="1223518"/>
    <lineage>
        <taxon>Bacteria</taxon>
        <taxon>Thermotogati</taxon>
        <taxon>Deinococcota</taxon>
        <taxon>Deinococci</taxon>
        <taxon>Deinococcales</taxon>
        <taxon>Deinococcaceae</taxon>
        <taxon>Deinococcus</taxon>
    </lineage>
</organism>
<dbReference type="Pfam" id="PF00580">
    <property type="entry name" value="UvrD-helicase"/>
    <property type="match status" value="1"/>
</dbReference>
<evidence type="ECO:0000256" key="4">
    <source>
        <dbReference type="ARBA" id="ARBA00022801"/>
    </source>
</evidence>
<dbReference type="PANTHER" id="PTHR11070:SF67">
    <property type="entry name" value="DNA 3'-5' HELICASE"/>
    <property type="match status" value="1"/>
</dbReference>
<dbReference type="GO" id="GO:0005524">
    <property type="term" value="F:ATP binding"/>
    <property type="evidence" value="ECO:0007669"/>
    <property type="project" value="UniProtKB-UniRule"/>
</dbReference>
<keyword evidence="7 14" id="KW-0067">ATP-binding</keyword>
<dbReference type="EC" id="5.6.2.4" evidence="12"/>
<name>A0A511N8K3_DEIC1</name>
<dbReference type="Gene3D" id="3.90.320.10">
    <property type="match status" value="1"/>
</dbReference>
<keyword evidence="8" id="KW-0238">DNA-binding</keyword>
<evidence type="ECO:0000256" key="7">
    <source>
        <dbReference type="ARBA" id="ARBA00022840"/>
    </source>
</evidence>
<reference evidence="17 18" key="1">
    <citation type="submission" date="2019-07" db="EMBL/GenBank/DDBJ databases">
        <title>Whole genome shotgun sequence of Deinococcus cellulosilyticus NBRC 106333.</title>
        <authorList>
            <person name="Hosoyama A."/>
            <person name="Uohara A."/>
            <person name="Ohji S."/>
            <person name="Ichikawa N."/>
        </authorList>
    </citation>
    <scope>NUCLEOTIDE SEQUENCE [LARGE SCALE GENOMIC DNA]</scope>
    <source>
        <strain evidence="17 18">NBRC 106333</strain>
    </source>
</reference>
<comment type="caution">
    <text evidence="17">The sequence shown here is derived from an EMBL/GenBank/DDBJ whole genome shotgun (WGS) entry which is preliminary data.</text>
</comment>
<dbReference type="InterPro" id="IPR014016">
    <property type="entry name" value="UvrD-like_ATP-bd"/>
</dbReference>
<dbReference type="Proteomes" id="UP000321306">
    <property type="component" value="Unassembled WGS sequence"/>
</dbReference>
<dbReference type="PROSITE" id="PS51198">
    <property type="entry name" value="UVRD_HELICASE_ATP_BIND"/>
    <property type="match status" value="1"/>
</dbReference>
<evidence type="ECO:0000256" key="2">
    <source>
        <dbReference type="ARBA" id="ARBA00022741"/>
    </source>
</evidence>
<evidence type="ECO:0000256" key="5">
    <source>
        <dbReference type="ARBA" id="ARBA00022806"/>
    </source>
</evidence>
<dbReference type="GO" id="GO:0043138">
    <property type="term" value="F:3'-5' DNA helicase activity"/>
    <property type="evidence" value="ECO:0007669"/>
    <property type="project" value="UniProtKB-EC"/>
</dbReference>
<dbReference type="SUPFAM" id="SSF52540">
    <property type="entry name" value="P-loop containing nucleoside triphosphate hydrolases"/>
    <property type="match status" value="1"/>
</dbReference>
<evidence type="ECO:0000256" key="1">
    <source>
        <dbReference type="ARBA" id="ARBA00022722"/>
    </source>
</evidence>
<evidence type="ECO:0000313" key="18">
    <source>
        <dbReference type="Proteomes" id="UP000321306"/>
    </source>
</evidence>
<accession>A0A511N8K3</accession>
<proteinExistence type="predicted"/>
<evidence type="ECO:0000259" key="16">
    <source>
        <dbReference type="PROSITE" id="PS51217"/>
    </source>
</evidence>
<evidence type="ECO:0000256" key="8">
    <source>
        <dbReference type="ARBA" id="ARBA00023125"/>
    </source>
</evidence>
<comment type="catalytic activity">
    <reaction evidence="11">
        <text>Couples ATP hydrolysis with the unwinding of duplex DNA by translocating in the 3'-5' direction.</text>
        <dbReference type="EC" id="5.6.2.4"/>
    </reaction>
</comment>
<evidence type="ECO:0000256" key="6">
    <source>
        <dbReference type="ARBA" id="ARBA00022839"/>
    </source>
</evidence>
<dbReference type="InterPro" id="IPR000212">
    <property type="entry name" value="DNA_helicase_UvrD/REP"/>
</dbReference>
<dbReference type="PANTHER" id="PTHR11070">
    <property type="entry name" value="UVRD / RECB / PCRA DNA HELICASE FAMILY MEMBER"/>
    <property type="match status" value="1"/>
</dbReference>
<feature type="binding site" evidence="14">
    <location>
        <begin position="22"/>
        <end position="29"/>
    </location>
    <ligand>
        <name>ATP</name>
        <dbReference type="ChEBI" id="CHEBI:30616"/>
    </ligand>
</feature>
<dbReference type="GO" id="GO:0000725">
    <property type="term" value="P:recombinational repair"/>
    <property type="evidence" value="ECO:0007669"/>
    <property type="project" value="TreeGrafter"/>
</dbReference>
<dbReference type="InterPro" id="IPR038726">
    <property type="entry name" value="PDDEXK_AddAB-type"/>
</dbReference>
<dbReference type="PROSITE" id="PS51217">
    <property type="entry name" value="UVRD_HELICASE_CTER"/>
    <property type="match status" value="1"/>
</dbReference>
<dbReference type="Gene3D" id="3.40.50.300">
    <property type="entry name" value="P-loop containing nucleotide triphosphate hydrolases"/>
    <property type="match status" value="4"/>
</dbReference>
<evidence type="ECO:0000259" key="15">
    <source>
        <dbReference type="PROSITE" id="PS51198"/>
    </source>
</evidence>
<dbReference type="GO" id="GO:0005829">
    <property type="term" value="C:cytosol"/>
    <property type="evidence" value="ECO:0007669"/>
    <property type="project" value="TreeGrafter"/>
</dbReference>
<keyword evidence="18" id="KW-1185">Reference proteome</keyword>
<evidence type="ECO:0000256" key="11">
    <source>
        <dbReference type="ARBA" id="ARBA00034617"/>
    </source>
</evidence>
<evidence type="ECO:0000256" key="12">
    <source>
        <dbReference type="ARBA" id="ARBA00034808"/>
    </source>
</evidence>
<feature type="domain" description="UvrD-like helicase C-terminal" evidence="16">
    <location>
        <begin position="417"/>
        <end position="710"/>
    </location>
</feature>
<evidence type="ECO:0000256" key="14">
    <source>
        <dbReference type="PROSITE-ProRule" id="PRU00560"/>
    </source>
</evidence>
<dbReference type="GO" id="GO:0003677">
    <property type="term" value="F:DNA binding"/>
    <property type="evidence" value="ECO:0007669"/>
    <property type="project" value="UniProtKB-KW"/>
</dbReference>
<feature type="domain" description="UvrD-like helicase ATP-binding" evidence="15">
    <location>
        <begin position="1"/>
        <end position="416"/>
    </location>
</feature>
<evidence type="ECO:0000256" key="13">
    <source>
        <dbReference type="ARBA" id="ARBA00048988"/>
    </source>
</evidence>
<dbReference type="Pfam" id="PF12705">
    <property type="entry name" value="PDDEXK_1"/>
    <property type="match status" value="1"/>
</dbReference>
<dbReference type="CDD" id="cd17932">
    <property type="entry name" value="DEXQc_UvrD"/>
    <property type="match status" value="1"/>
</dbReference>
<evidence type="ECO:0000256" key="3">
    <source>
        <dbReference type="ARBA" id="ARBA00022763"/>
    </source>
</evidence>
<keyword evidence="9" id="KW-0234">DNA repair</keyword>
<dbReference type="Pfam" id="PF13361">
    <property type="entry name" value="UvrD_C"/>
    <property type="match status" value="1"/>
</dbReference>
<keyword evidence="4 14" id="KW-0378">Hydrolase</keyword>
<dbReference type="InterPro" id="IPR014017">
    <property type="entry name" value="DNA_helicase_UvrD-like_C"/>
</dbReference>
<dbReference type="RefSeq" id="WP_146889239.1">
    <property type="nucleotide sequence ID" value="NZ_BJXB01000029.1"/>
</dbReference>
<dbReference type="InterPro" id="IPR027417">
    <property type="entry name" value="P-loop_NTPase"/>
</dbReference>
<dbReference type="OrthoDB" id="9810135at2"/>
<keyword evidence="10" id="KW-0413">Isomerase</keyword>
<keyword evidence="6" id="KW-0269">Exonuclease</keyword>
<evidence type="ECO:0000256" key="10">
    <source>
        <dbReference type="ARBA" id="ARBA00023235"/>
    </source>
</evidence>
<dbReference type="EMBL" id="BJXB01000029">
    <property type="protein sequence ID" value="GEM49179.1"/>
    <property type="molecule type" value="Genomic_DNA"/>
</dbReference>
<keyword evidence="5 14" id="KW-0347">Helicase</keyword>
<keyword evidence="1" id="KW-0540">Nuclease</keyword>
<sequence>MTQLTPRQRLAVTAPGNVVIQAGAGSGKTHVLAERIIHLLEQGLKPRELCAVTFTEAAARELRSRVEAYLERKLPENEAYWGEVLDDFPEAQISTIHSLCGRIAREHPLESDASFNMQVLEEGAFQNWLDSVFPEILQVLHPETHADLPYSLLSEALRTLLGDPLTAELALGKVETLSPEELEQMQLARLQALWEEHVDARLHRLKMLQTATCKDLSDPLYPTYTLLLEVLDVQDAKVFSERFFGMPYSKSAGRAPNWTGSGKVLVHDTVAWLRETFAAARIREEEQWHHRALFQLKQAYRKTLKKRYALSVRDNVMGFADLEYHARQAMQHTHVQVYYQDRWKVLLIDEFQDTSPAQWTILRNLLSERTLYTVVGDEKQSIYGFRGSDVRLIQQLSDHTRQAGSVVDLDTSFRTHHSLVEVVNRVFEVLFEGHNHPSSVEMRPLRAARQQKPETEQCSVEVHVIAGERVGNLRDAEGRLMVLRIQDLIRSRFKVYDRKAQVHRPVRFEDIAVLYRAKTSLDTYLRSFKKAGIPHVVESGMGLFDRPEVQDQITFLRFLASPFDDLSLAALLRSPCFTLSDPEVYRLTRNMQESLWHTLQADPASRHIVQVLQEVLAERKDGSPVEVLEMLHEKTRYPLVLSQLPEAERRLLNVSRFKEVLRDLYRQGHTDVFSATQALQHMAEAGVEVPEAVPPSLNAVRFMTIHKSKGLEFPVVILLDSLHVGTNFKDPVLIDSDLGVALRHPDDTLELPEAYLKLHEEQMRRSTLEEIRVKYVAFTRAADLLILGLPLTQKQERPYYQLMKALSGTDHEVYSYEAHHIPSLDPIEPLIAGPSSSEAGSGGPLPFLLPESLPVTSVGVYLKCPRSFEYQYLRGILGINLQWKSRAEQPRVLRGKSIGGLVHTALEQDWTSFEAIQNHFVGEHPAVIHEVYRLVSSLQDEAFQELKNLPFTREQAYSIPYAGMTFEGVIDAFTDGWIIDYKTDSFMDPEHHLPQLALYSHHLKIPKASLVYLRHNTLHTFGAEELARGLQDIDRMLANLRSGKLDPTPSAFSCRFCPHQSHCPDAVGLEEDLEAASREKNP</sequence>
<keyword evidence="2 14" id="KW-0547">Nucleotide-binding</keyword>